<dbReference type="AlphaFoldDB" id="A0A8J5FBA1"/>
<name>A0A8J5FBA1_ZINOF</name>
<dbReference type="Proteomes" id="UP000734854">
    <property type="component" value="Unassembled WGS sequence"/>
</dbReference>
<evidence type="ECO:0000313" key="2">
    <source>
        <dbReference type="Proteomes" id="UP000734854"/>
    </source>
</evidence>
<keyword evidence="2" id="KW-1185">Reference proteome</keyword>
<proteinExistence type="predicted"/>
<protein>
    <submittedName>
        <fullName evidence="1">Uncharacterized protein</fullName>
    </submittedName>
</protein>
<evidence type="ECO:0000313" key="1">
    <source>
        <dbReference type="EMBL" id="KAG6483595.1"/>
    </source>
</evidence>
<accession>A0A8J5FBA1</accession>
<sequence>MGIMVIDPTFGMILFDIGIMRKRLAASAFDLPPEYLLEVEEVTIGIGGKGWMNSEFKLITVNKKIILRCMQVSVSLAKMGNLKDHRDALVELVASSEYGILHLFSHHQLQFTNLKYFRVEIDEVRFEWAECMLDYI</sequence>
<gene>
    <name evidence="1" type="ORF">ZIOFF_060243</name>
</gene>
<dbReference type="EMBL" id="JACMSC010000016">
    <property type="protein sequence ID" value="KAG6483595.1"/>
    <property type="molecule type" value="Genomic_DNA"/>
</dbReference>
<reference evidence="1 2" key="1">
    <citation type="submission" date="2020-08" db="EMBL/GenBank/DDBJ databases">
        <title>Plant Genome Project.</title>
        <authorList>
            <person name="Zhang R.-G."/>
        </authorList>
    </citation>
    <scope>NUCLEOTIDE SEQUENCE [LARGE SCALE GENOMIC DNA]</scope>
    <source>
        <tissue evidence="1">Rhizome</tissue>
    </source>
</reference>
<organism evidence="1 2">
    <name type="scientific">Zingiber officinale</name>
    <name type="common">Ginger</name>
    <name type="synonym">Amomum zingiber</name>
    <dbReference type="NCBI Taxonomy" id="94328"/>
    <lineage>
        <taxon>Eukaryota</taxon>
        <taxon>Viridiplantae</taxon>
        <taxon>Streptophyta</taxon>
        <taxon>Embryophyta</taxon>
        <taxon>Tracheophyta</taxon>
        <taxon>Spermatophyta</taxon>
        <taxon>Magnoliopsida</taxon>
        <taxon>Liliopsida</taxon>
        <taxon>Zingiberales</taxon>
        <taxon>Zingiberaceae</taxon>
        <taxon>Zingiber</taxon>
    </lineage>
</organism>
<comment type="caution">
    <text evidence="1">The sequence shown here is derived from an EMBL/GenBank/DDBJ whole genome shotgun (WGS) entry which is preliminary data.</text>
</comment>